<keyword evidence="15" id="KW-1185">Reference proteome</keyword>
<dbReference type="AlphaFoldDB" id="A0A9P9Y197"/>
<comment type="similarity">
    <text evidence="3">In the C-terminal section; belongs to the anthranilate synthase component I family.</text>
</comment>
<organism evidence="14 15">
    <name type="scientific">Emericellopsis cladophorae</name>
    <dbReference type="NCBI Taxonomy" id="2686198"/>
    <lineage>
        <taxon>Eukaryota</taxon>
        <taxon>Fungi</taxon>
        <taxon>Dikarya</taxon>
        <taxon>Ascomycota</taxon>
        <taxon>Pezizomycotina</taxon>
        <taxon>Sordariomycetes</taxon>
        <taxon>Hypocreomycetidae</taxon>
        <taxon>Hypocreales</taxon>
        <taxon>Bionectriaceae</taxon>
        <taxon>Emericellopsis</taxon>
    </lineage>
</organism>
<dbReference type="EC" id="2.6.1.85" evidence="4"/>
<evidence type="ECO:0000313" key="15">
    <source>
        <dbReference type="Proteomes" id="UP001055219"/>
    </source>
</evidence>
<evidence type="ECO:0000256" key="10">
    <source>
        <dbReference type="SAM" id="MobiDB-lite"/>
    </source>
</evidence>
<evidence type="ECO:0000259" key="12">
    <source>
        <dbReference type="Pfam" id="PF00425"/>
    </source>
</evidence>
<dbReference type="OrthoDB" id="64220at2759"/>
<dbReference type="SUPFAM" id="SSF56322">
    <property type="entry name" value="ADC synthase"/>
    <property type="match status" value="1"/>
</dbReference>
<accession>A0A9P9Y197</accession>
<dbReference type="GO" id="GO:0005737">
    <property type="term" value="C:cytoplasm"/>
    <property type="evidence" value="ECO:0007669"/>
    <property type="project" value="TreeGrafter"/>
</dbReference>
<dbReference type="GO" id="GO:0046820">
    <property type="term" value="F:4-amino-4-deoxychorismate synthase activity"/>
    <property type="evidence" value="ECO:0007669"/>
    <property type="project" value="UniProtKB-EC"/>
</dbReference>
<evidence type="ECO:0000256" key="8">
    <source>
        <dbReference type="ARBA" id="ARBA00031329"/>
    </source>
</evidence>
<feature type="compositionally biased region" description="Basic and acidic residues" evidence="10">
    <location>
        <begin position="235"/>
        <end position="244"/>
    </location>
</feature>
<dbReference type="InterPro" id="IPR005801">
    <property type="entry name" value="ADC_synthase"/>
</dbReference>
<keyword evidence="7" id="KW-0315">Glutamine amidotransferase</keyword>
<evidence type="ECO:0000313" key="14">
    <source>
        <dbReference type="EMBL" id="KAI6781631.1"/>
    </source>
</evidence>
<dbReference type="Pfam" id="PF00425">
    <property type="entry name" value="Chorismate_bind"/>
    <property type="match status" value="1"/>
</dbReference>
<dbReference type="CDD" id="cd01743">
    <property type="entry name" value="GATase1_Anthranilate_Synthase"/>
    <property type="match status" value="1"/>
</dbReference>
<protein>
    <recommendedName>
        <fullName evidence="4">aminodeoxychorismate synthase</fullName>
        <ecNumber evidence="4">2.6.1.85</ecNumber>
    </recommendedName>
    <alternativeName>
        <fullName evidence="8">Para-aminobenzoate synthase</fullName>
    </alternativeName>
    <alternativeName>
        <fullName evidence="9">p-aminobenzoic acid synthase</fullName>
    </alternativeName>
</protein>
<dbReference type="GO" id="GO:0008153">
    <property type="term" value="P:4-aminobenzoate biosynthetic process"/>
    <property type="evidence" value="ECO:0007669"/>
    <property type="project" value="TreeGrafter"/>
</dbReference>
<feature type="region of interest" description="Disordered" evidence="10">
    <location>
        <begin position="473"/>
        <end position="499"/>
    </location>
</feature>
<evidence type="ECO:0000256" key="5">
    <source>
        <dbReference type="ARBA" id="ARBA00022679"/>
    </source>
</evidence>
<dbReference type="PRINTS" id="PR00097">
    <property type="entry name" value="ANTSNTHASEII"/>
</dbReference>
<dbReference type="PANTHER" id="PTHR11236:SF18">
    <property type="entry name" value="AMINODEOXYCHORISMATE SYNTHASE"/>
    <property type="match status" value="1"/>
</dbReference>
<gene>
    <name evidence="14" type="ORF">J7T54_003896</name>
</gene>
<evidence type="ECO:0000256" key="7">
    <source>
        <dbReference type="ARBA" id="ARBA00022962"/>
    </source>
</evidence>
<comment type="catalytic activity">
    <reaction evidence="1">
        <text>chorismate + L-glutamine = 4-amino-4-deoxychorismate + L-glutamate</text>
        <dbReference type="Rhea" id="RHEA:11672"/>
        <dbReference type="ChEBI" id="CHEBI:29748"/>
        <dbReference type="ChEBI" id="CHEBI:29985"/>
        <dbReference type="ChEBI" id="CHEBI:58359"/>
        <dbReference type="ChEBI" id="CHEBI:58406"/>
        <dbReference type="EC" id="2.6.1.85"/>
    </reaction>
</comment>
<evidence type="ECO:0000256" key="6">
    <source>
        <dbReference type="ARBA" id="ARBA00022909"/>
    </source>
</evidence>
<reference evidence="14" key="1">
    <citation type="journal article" date="2021" name="J Fungi (Basel)">
        <title>Genomic and Metabolomic Analyses of the Marine Fungus Emericellopsis cladophorae: Insights into Saltwater Adaptability Mechanisms and Its Biosynthetic Potential.</title>
        <authorList>
            <person name="Goncalves M.F.M."/>
            <person name="Hilario S."/>
            <person name="Van de Peer Y."/>
            <person name="Esteves A.C."/>
            <person name="Alves A."/>
        </authorList>
    </citation>
    <scope>NUCLEOTIDE SEQUENCE</scope>
    <source>
        <strain evidence="14">MUM 19.33</strain>
    </source>
</reference>
<dbReference type="RefSeq" id="XP_051362487.1">
    <property type="nucleotide sequence ID" value="XM_051506084.1"/>
</dbReference>
<dbReference type="Proteomes" id="UP001055219">
    <property type="component" value="Unassembled WGS sequence"/>
</dbReference>
<keyword evidence="5" id="KW-0808">Transferase</keyword>
<evidence type="ECO:0000259" key="11">
    <source>
        <dbReference type="Pfam" id="PF00117"/>
    </source>
</evidence>
<dbReference type="Pfam" id="PF04715">
    <property type="entry name" value="Anth_synt_I_N"/>
    <property type="match status" value="1"/>
</dbReference>
<dbReference type="InterPro" id="IPR010117">
    <property type="entry name" value="PabB_fungal"/>
</dbReference>
<dbReference type="InterPro" id="IPR019999">
    <property type="entry name" value="Anth_synth_I-like"/>
</dbReference>
<dbReference type="InterPro" id="IPR029062">
    <property type="entry name" value="Class_I_gatase-like"/>
</dbReference>
<sequence length="793" mass="87397">MAIAGRLGGRRHRILFVDAFDSFTNNIVGLLEESCADTTVELVHIDNAGFQKTLESRIDQFDAVVVGPGPGHPSNPDDVGFINRLWQLGEERMLPILGICLGFQSLCFAHGATVEKLARARHGIVNRVTHQDDDIFSGIGDLEATQYHSLRANLGFAAGDDHVSWTPSETCPDLQPLAWDVDDELNGPIVMGVRHTSKPFWGVQFHPESICTNKAGKALIQSWWDLARDWSRRNGKEVAPRLQEKQTNGTAHKVGGQSNGASNGEASPGQRGHGPLAEYIMSITDGRVSFEQSVSKTIEQLHLPHVLEALGLVQDQVLVLDSQGHPSGRYSIIGLVTPDKTAQVSYRVTDKTLRYATGPTKQQSVQVEGIEEIWPVLQDALDVLQPPTPSAFEKNIPFWGGFMGFVSYEAGLESIDVAAHPSCKESALPDVSFAFIHRSIVIDHHASNVVIQSLLPDDEKWLATTSRIIDHLSSASGPDEGTHGRDAKRRRTSDAVSTGVSPEDRFLDLALARAQVTRPAEREYREKVLRCQDFLASGDSYELCLTDETTIALPGEKIDEWDLYKRLRRNNPAPHGAFLRLGDMTVIGSSPERFLRWTREGQCQFRPIKGTVKKGPGMTRERAHEILDSSKERAENLMIVDLIRHDLSGVIGADKTWVSKLMVVEEYETVYQLVSVIEGELPDKRAGLEVLKSSLPPGSMTGAPKKRSCEILRDIEKRPRGLYSGVIGYMDIGGAGDFSVVIRTAFRGSKDSTWRVGAGGAVTIQSTDEAEFHEMETKQSSVLASLFQQHKKP</sequence>
<proteinExistence type="inferred from homology"/>
<dbReference type="NCBIfam" id="TIGR01823">
    <property type="entry name" value="PabB-fungal"/>
    <property type="match status" value="1"/>
</dbReference>
<evidence type="ECO:0000256" key="4">
    <source>
        <dbReference type="ARBA" id="ARBA00013139"/>
    </source>
</evidence>
<dbReference type="PANTHER" id="PTHR11236">
    <property type="entry name" value="AMINOBENZOATE/ANTHRANILATE SYNTHASE"/>
    <property type="match status" value="1"/>
</dbReference>
<evidence type="ECO:0000256" key="2">
    <source>
        <dbReference type="ARBA" id="ARBA00005009"/>
    </source>
</evidence>
<dbReference type="InterPro" id="IPR017926">
    <property type="entry name" value="GATASE"/>
</dbReference>
<dbReference type="GO" id="GO:0000162">
    <property type="term" value="P:L-tryptophan biosynthetic process"/>
    <property type="evidence" value="ECO:0007669"/>
    <property type="project" value="TreeGrafter"/>
</dbReference>
<dbReference type="InterPro" id="IPR006221">
    <property type="entry name" value="TrpG/PapA_dom"/>
</dbReference>
<feature type="domain" description="Chorismate-utilising enzyme C-terminal" evidence="12">
    <location>
        <begin position="521"/>
        <end position="778"/>
    </location>
</feature>
<feature type="domain" description="Glutamine amidotransferase" evidence="11">
    <location>
        <begin position="16"/>
        <end position="219"/>
    </location>
</feature>
<keyword evidence="6" id="KW-0289">Folate biosynthesis</keyword>
<dbReference type="Gene3D" id="3.60.120.10">
    <property type="entry name" value="Anthranilate synthase"/>
    <property type="match status" value="1"/>
</dbReference>
<feature type="region of interest" description="Disordered" evidence="10">
    <location>
        <begin position="235"/>
        <end position="273"/>
    </location>
</feature>
<dbReference type="Pfam" id="PF00117">
    <property type="entry name" value="GATase"/>
    <property type="match status" value="1"/>
</dbReference>
<dbReference type="InterPro" id="IPR006805">
    <property type="entry name" value="Anth_synth_I_N"/>
</dbReference>
<dbReference type="EMBL" id="JAGIXG020000019">
    <property type="protein sequence ID" value="KAI6781631.1"/>
    <property type="molecule type" value="Genomic_DNA"/>
</dbReference>
<evidence type="ECO:0000256" key="3">
    <source>
        <dbReference type="ARBA" id="ARBA00005970"/>
    </source>
</evidence>
<dbReference type="GeneID" id="75830388"/>
<dbReference type="InterPro" id="IPR015890">
    <property type="entry name" value="Chorismate_C"/>
</dbReference>
<evidence type="ECO:0000256" key="9">
    <source>
        <dbReference type="ARBA" id="ARBA00031904"/>
    </source>
</evidence>
<name>A0A9P9Y197_9HYPO</name>
<evidence type="ECO:0000259" key="13">
    <source>
        <dbReference type="Pfam" id="PF04715"/>
    </source>
</evidence>
<dbReference type="PROSITE" id="PS51273">
    <property type="entry name" value="GATASE_TYPE_1"/>
    <property type="match status" value="1"/>
</dbReference>
<dbReference type="GO" id="GO:0046656">
    <property type="term" value="P:folic acid biosynthetic process"/>
    <property type="evidence" value="ECO:0007669"/>
    <property type="project" value="UniProtKB-KW"/>
</dbReference>
<evidence type="ECO:0000256" key="1">
    <source>
        <dbReference type="ARBA" id="ARBA00001000"/>
    </source>
</evidence>
<dbReference type="PRINTS" id="PR00096">
    <property type="entry name" value="GATASE"/>
</dbReference>
<dbReference type="SUPFAM" id="SSF52317">
    <property type="entry name" value="Class I glutamine amidotransferase-like"/>
    <property type="match status" value="1"/>
</dbReference>
<dbReference type="PRINTS" id="PR00099">
    <property type="entry name" value="CPSGATASE"/>
</dbReference>
<reference evidence="14" key="2">
    <citation type="submission" date="2022-07" db="EMBL/GenBank/DDBJ databases">
        <authorList>
            <person name="Goncalves M.F.M."/>
            <person name="Hilario S."/>
            <person name="Van De Peer Y."/>
            <person name="Esteves A.C."/>
            <person name="Alves A."/>
        </authorList>
    </citation>
    <scope>NUCLEOTIDE SEQUENCE</scope>
    <source>
        <strain evidence="14">MUM 19.33</strain>
    </source>
</reference>
<comment type="caution">
    <text evidence="14">The sequence shown here is derived from an EMBL/GenBank/DDBJ whole genome shotgun (WGS) entry which is preliminary data.</text>
</comment>
<feature type="domain" description="Anthranilate synthase component I N-terminal" evidence="13">
    <location>
        <begin position="316"/>
        <end position="450"/>
    </location>
</feature>
<comment type="pathway">
    <text evidence="2">Cofactor biosynthesis; tetrahydrofolate biosynthesis; 4-aminobenzoate from chorismate: step 1/2.</text>
</comment>
<dbReference type="Gene3D" id="3.40.50.880">
    <property type="match status" value="1"/>
</dbReference>